<evidence type="ECO:0000256" key="2">
    <source>
        <dbReference type="ARBA" id="ARBA00023136"/>
    </source>
</evidence>
<evidence type="ECO:0000313" key="5">
    <source>
        <dbReference type="EMBL" id="HJA85615.1"/>
    </source>
</evidence>
<evidence type="ECO:0000256" key="1">
    <source>
        <dbReference type="ARBA" id="ARBA00022729"/>
    </source>
</evidence>
<protein>
    <submittedName>
        <fullName evidence="5">Outer membrane protein assembly factor BamE</fullName>
    </submittedName>
</protein>
<dbReference type="AlphaFoldDB" id="A0A9D2HU84"/>
<evidence type="ECO:0000256" key="3">
    <source>
        <dbReference type="SAM" id="SignalP"/>
    </source>
</evidence>
<feature type="signal peptide" evidence="3">
    <location>
        <begin position="1"/>
        <end position="23"/>
    </location>
</feature>
<dbReference type="Pfam" id="PF04355">
    <property type="entry name" value="BamE"/>
    <property type="match status" value="1"/>
</dbReference>
<accession>A0A9D2HU84</accession>
<sequence length="107" mass="12497">MKVRCKKIVTAGFVLLLTSCSHIFYPKTNALESIQQGMSPQEVTQLLGKPDYRRFDHDLEEWEYRKLLSALESEPTIVIVRFEDGKLVYMDSFKESERSPTPRPHKH</sequence>
<evidence type="ECO:0000313" key="6">
    <source>
        <dbReference type="Proteomes" id="UP000823862"/>
    </source>
</evidence>
<dbReference type="Gene3D" id="3.30.1450.10">
    <property type="match status" value="1"/>
</dbReference>
<evidence type="ECO:0000259" key="4">
    <source>
        <dbReference type="Pfam" id="PF04355"/>
    </source>
</evidence>
<reference evidence="5" key="2">
    <citation type="submission" date="2021-04" db="EMBL/GenBank/DDBJ databases">
        <authorList>
            <person name="Gilroy R."/>
        </authorList>
    </citation>
    <scope>NUCLEOTIDE SEQUENCE</scope>
    <source>
        <strain evidence="5">ChiHjej12B11-9795</strain>
    </source>
</reference>
<organism evidence="5 6">
    <name type="scientific">Candidatus Bacteroides avicola</name>
    <dbReference type="NCBI Taxonomy" id="2838468"/>
    <lineage>
        <taxon>Bacteria</taxon>
        <taxon>Pseudomonadati</taxon>
        <taxon>Bacteroidota</taxon>
        <taxon>Bacteroidia</taxon>
        <taxon>Bacteroidales</taxon>
        <taxon>Bacteroidaceae</taxon>
        <taxon>Bacteroides</taxon>
    </lineage>
</organism>
<comment type="caution">
    <text evidence="5">The sequence shown here is derived from an EMBL/GenBank/DDBJ whole genome shotgun (WGS) entry which is preliminary data.</text>
</comment>
<reference evidence="5" key="1">
    <citation type="journal article" date="2021" name="PeerJ">
        <title>Extensive microbial diversity within the chicken gut microbiome revealed by metagenomics and culture.</title>
        <authorList>
            <person name="Gilroy R."/>
            <person name="Ravi A."/>
            <person name="Getino M."/>
            <person name="Pursley I."/>
            <person name="Horton D.L."/>
            <person name="Alikhan N.F."/>
            <person name="Baker D."/>
            <person name="Gharbi K."/>
            <person name="Hall N."/>
            <person name="Watson M."/>
            <person name="Adriaenssens E.M."/>
            <person name="Foster-Nyarko E."/>
            <person name="Jarju S."/>
            <person name="Secka A."/>
            <person name="Antonio M."/>
            <person name="Oren A."/>
            <person name="Chaudhuri R.R."/>
            <person name="La Ragione R."/>
            <person name="Hildebrand F."/>
            <person name="Pallen M.J."/>
        </authorList>
    </citation>
    <scope>NUCLEOTIDE SEQUENCE</scope>
    <source>
        <strain evidence="5">ChiHjej12B11-9795</strain>
    </source>
</reference>
<name>A0A9D2HU84_9BACE</name>
<dbReference type="InterPro" id="IPR037873">
    <property type="entry name" value="BamE-like"/>
</dbReference>
<proteinExistence type="predicted"/>
<dbReference type="PROSITE" id="PS51257">
    <property type="entry name" value="PROKAR_LIPOPROTEIN"/>
    <property type="match status" value="1"/>
</dbReference>
<keyword evidence="2" id="KW-0472">Membrane</keyword>
<feature type="domain" description="Outer membrane protein assembly factor BamE" evidence="4">
    <location>
        <begin position="25"/>
        <end position="88"/>
    </location>
</feature>
<gene>
    <name evidence="5" type="ORF">H9950_05395</name>
</gene>
<feature type="chain" id="PRO_5039723422" evidence="3">
    <location>
        <begin position="24"/>
        <end position="107"/>
    </location>
</feature>
<dbReference type="EMBL" id="DWZI01000032">
    <property type="protein sequence ID" value="HJA85615.1"/>
    <property type="molecule type" value="Genomic_DNA"/>
</dbReference>
<dbReference type="GO" id="GO:0019867">
    <property type="term" value="C:outer membrane"/>
    <property type="evidence" value="ECO:0007669"/>
    <property type="project" value="InterPro"/>
</dbReference>
<dbReference type="Proteomes" id="UP000823862">
    <property type="component" value="Unassembled WGS sequence"/>
</dbReference>
<dbReference type="InterPro" id="IPR007450">
    <property type="entry name" value="BamE_dom"/>
</dbReference>
<keyword evidence="1 3" id="KW-0732">Signal</keyword>